<gene>
    <name evidence="1" type="ORF">EWM57_10280</name>
</gene>
<accession>A0A4Q5LD97</accession>
<dbReference type="RefSeq" id="WP_129921057.1">
    <property type="nucleotide sequence ID" value="NZ_SEWE01000018.1"/>
</dbReference>
<dbReference type="AlphaFoldDB" id="A0A4Q5LD97"/>
<dbReference type="Proteomes" id="UP000294155">
    <property type="component" value="Unassembled WGS sequence"/>
</dbReference>
<comment type="caution">
    <text evidence="1">The sequence shown here is derived from an EMBL/GenBank/DDBJ whole genome shotgun (WGS) entry which is preliminary data.</text>
</comment>
<sequence>MWTDLRIEIEKIKAELLIPETAFRALKLNEWQGLEEKIYQQFCHLNHPTARPTWMWTRFKLDTAWLPYAEHYPAEYLSKLVEADEHVWILLNETVNEHGKFWFYEGLIGAAQQIIAESSYIDEVLVVSKKLKWLLCITHHDDLGATGEKMPDKLRQLNIR</sequence>
<dbReference type="Pfam" id="PF20541">
    <property type="entry name" value="DUF6756"/>
    <property type="match status" value="1"/>
</dbReference>
<evidence type="ECO:0000313" key="1">
    <source>
        <dbReference type="EMBL" id="RYU79546.1"/>
    </source>
</evidence>
<dbReference type="OrthoDB" id="9181133at2"/>
<keyword evidence="2" id="KW-1185">Reference proteome</keyword>
<reference evidence="1 2" key="1">
    <citation type="submission" date="2019-02" db="EMBL/GenBank/DDBJ databases">
        <title>Bacterial novel species isolated from soil.</title>
        <authorList>
            <person name="Jung H.-Y."/>
        </authorList>
    </citation>
    <scope>NUCLEOTIDE SEQUENCE [LARGE SCALE GENOMIC DNA]</scope>
    <source>
        <strain evidence="1 2">1-3-3-3</strain>
    </source>
</reference>
<dbReference type="EMBL" id="SEWE01000018">
    <property type="protein sequence ID" value="RYU79546.1"/>
    <property type="molecule type" value="Genomic_DNA"/>
</dbReference>
<name>A0A4Q5LD97_9BACT</name>
<protein>
    <submittedName>
        <fullName evidence="1">Uncharacterized protein</fullName>
    </submittedName>
</protein>
<organism evidence="1 2">
    <name type="scientific">Hymenobacter persicinus</name>
    <dbReference type="NCBI Taxonomy" id="2025506"/>
    <lineage>
        <taxon>Bacteria</taxon>
        <taxon>Pseudomonadati</taxon>
        <taxon>Bacteroidota</taxon>
        <taxon>Cytophagia</taxon>
        <taxon>Cytophagales</taxon>
        <taxon>Hymenobacteraceae</taxon>
        <taxon>Hymenobacter</taxon>
    </lineage>
</organism>
<dbReference type="InterPro" id="IPR046644">
    <property type="entry name" value="DUF6756"/>
</dbReference>
<evidence type="ECO:0000313" key="2">
    <source>
        <dbReference type="Proteomes" id="UP000294155"/>
    </source>
</evidence>
<proteinExistence type="predicted"/>